<accession>A0A7W5GCS4</accession>
<keyword evidence="2" id="KW-1185">Reference proteome</keyword>
<protein>
    <submittedName>
        <fullName evidence="1">Uncharacterized protein</fullName>
    </submittedName>
</protein>
<dbReference type="AlphaFoldDB" id="A0A7W5GCS4"/>
<dbReference type="EMBL" id="JACHXW010000022">
    <property type="protein sequence ID" value="MBB3155186.1"/>
    <property type="molecule type" value="Genomic_DNA"/>
</dbReference>
<organism evidence="1 2">
    <name type="scientific">Paenibacillus endophyticus</name>
    <dbReference type="NCBI Taxonomy" id="1294268"/>
    <lineage>
        <taxon>Bacteria</taxon>
        <taxon>Bacillati</taxon>
        <taxon>Bacillota</taxon>
        <taxon>Bacilli</taxon>
        <taxon>Bacillales</taxon>
        <taxon>Paenibacillaceae</taxon>
        <taxon>Paenibacillus</taxon>
    </lineage>
</organism>
<evidence type="ECO:0000313" key="2">
    <source>
        <dbReference type="Proteomes" id="UP000518605"/>
    </source>
</evidence>
<evidence type="ECO:0000313" key="1">
    <source>
        <dbReference type="EMBL" id="MBB3155186.1"/>
    </source>
</evidence>
<gene>
    <name evidence="1" type="ORF">FHS16_005294</name>
</gene>
<reference evidence="1 2" key="1">
    <citation type="submission" date="2020-08" db="EMBL/GenBank/DDBJ databases">
        <title>Genomic Encyclopedia of Type Strains, Phase III (KMG-III): the genomes of soil and plant-associated and newly described type strains.</title>
        <authorList>
            <person name="Whitman W."/>
        </authorList>
    </citation>
    <scope>NUCLEOTIDE SEQUENCE [LARGE SCALE GENOMIC DNA]</scope>
    <source>
        <strain evidence="1 2">CECT 8234</strain>
    </source>
</reference>
<dbReference type="Proteomes" id="UP000518605">
    <property type="component" value="Unassembled WGS sequence"/>
</dbReference>
<name>A0A7W5GCS4_9BACL</name>
<proteinExistence type="predicted"/>
<comment type="caution">
    <text evidence="1">The sequence shown here is derived from an EMBL/GenBank/DDBJ whole genome shotgun (WGS) entry which is preliminary data.</text>
</comment>
<sequence>MIWIVEVKNSDNWKRFMNILRESHSRLILEGATFASIPRKIKDFLFFKRCRFAKINQKND</sequence>